<evidence type="ECO:0000313" key="11">
    <source>
        <dbReference type="RefSeq" id="XP_014679945.1"/>
    </source>
</evidence>
<dbReference type="InterPro" id="IPR003439">
    <property type="entry name" value="ABC_transporter-like_ATP-bd"/>
</dbReference>
<dbReference type="InterPro" id="IPR011527">
    <property type="entry name" value="ABC1_TM_dom"/>
</dbReference>
<accession>A0ABM1F674</accession>
<evidence type="ECO:0000256" key="2">
    <source>
        <dbReference type="ARBA" id="ARBA00022448"/>
    </source>
</evidence>
<evidence type="ECO:0000256" key="3">
    <source>
        <dbReference type="ARBA" id="ARBA00022692"/>
    </source>
</evidence>
<evidence type="ECO:0000256" key="7">
    <source>
        <dbReference type="ARBA" id="ARBA00042945"/>
    </source>
</evidence>
<dbReference type="Pfam" id="PF00005">
    <property type="entry name" value="ABC_tran"/>
    <property type="match status" value="1"/>
</dbReference>
<dbReference type="SUPFAM" id="SSF52540">
    <property type="entry name" value="P-loop containing nucleoside triphosphate hydrolases"/>
    <property type="match status" value="2"/>
</dbReference>
<keyword evidence="10" id="KW-1185">Reference proteome</keyword>
<dbReference type="SUPFAM" id="SSF90123">
    <property type="entry name" value="ABC transporter transmembrane region"/>
    <property type="match status" value="1"/>
</dbReference>
<dbReference type="GeneID" id="106819884"/>
<evidence type="ECO:0000259" key="9">
    <source>
        <dbReference type="PROSITE" id="PS50929"/>
    </source>
</evidence>
<keyword evidence="4" id="KW-1133">Transmembrane helix</keyword>
<name>A0ABM1F674_PRICU</name>
<keyword evidence="2" id="KW-0813">Transport</keyword>
<evidence type="ECO:0000256" key="1">
    <source>
        <dbReference type="ARBA" id="ARBA00004141"/>
    </source>
</evidence>
<dbReference type="RefSeq" id="XP_014679945.1">
    <property type="nucleotide sequence ID" value="XM_014824459.1"/>
</dbReference>
<comment type="catalytic activity">
    <reaction evidence="8">
        <text>(glutathione)4[2Fe(III)-2S] cluster(in) + ATP + H2O = (glutathione)4[2Fe(III)-2S] cluster(out) + ADP + phosphate + H(+)</text>
        <dbReference type="Rhea" id="RHEA:67028"/>
        <dbReference type="ChEBI" id="CHEBI:15377"/>
        <dbReference type="ChEBI" id="CHEBI:15378"/>
        <dbReference type="ChEBI" id="CHEBI:30616"/>
        <dbReference type="ChEBI" id="CHEBI:43474"/>
        <dbReference type="ChEBI" id="CHEBI:167627"/>
        <dbReference type="ChEBI" id="CHEBI:456216"/>
    </reaction>
    <physiologicalReaction direction="left-to-right" evidence="8">
        <dbReference type="Rhea" id="RHEA:67029"/>
    </physiologicalReaction>
</comment>
<keyword evidence="3" id="KW-0812">Transmembrane</keyword>
<dbReference type="InterPro" id="IPR036640">
    <property type="entry name" value="ABC1_TM_sf"/>
</dbReference>
<proteinExistence type="predicted"/>
<evidence type="ECO:0000313" key="10">
    <source>
        <dbReference type="Proteomes" id="UP000695022"/>
    </source>
</evidence>
<dbReference type="PANTHER" id="PTHR24221">
    <property type="entry name" value="ATP-BINDING CASSETTE SUB-FAMILY B"/>
    <property type="match status" value="1"/>
</dbReference>
<evidence type="ECO:0000256" key="8">
    <source>
        <dbReference type="ARBA" id="ARBA00048046"/>
    </source>
</evidence>
<organism evidence="10 11">
    <name type="scientific">Priapulus caudatus</name>
    <name type="common">Priapulid worm</name>
    <dbReference type="NCBI Taxonomy" id="37621"/>
    <lineage>
        <taxon>Eukaryota</taxon>
        <taxon>Metazoa</taxon>
        <taxon>Ecdysozoa</taxon>
        <taxon>Scalidophora</taxon>
        <taxon>Priapulida</taxon>
        <taxon>Priapulimorpha</taxon>
        <taxon>Priapulimorphida</taxon>
        <taxon>Priapulidae</taxon>
        <taxon>Priapulus</taxon>
    </lineage>
</organism>
<dbReference type="InterPro" id="IPR027417">
    <property type="entry name" value="P-loop_NTPase"/>
</dbReference>
<dbReference type="Pfam" id="PF00664">
    <property type="entry name" value="ABC_membrane"/>
    <property type="match status" value="1"/>
</dbReference>
<dbReference type="Gene3D" id="3.40.50.300">
    <property type="entry name" value="P-loop containing nucleotide triphosphate hydrolases"/>
    <property type="match status" value="1"/>
</dbReference>
<feature type="domain" description="ABC transmembrane type-1" evidence="9">
    <location>
        <begin position="1"/>
        <end position="110"/>
    </location>
</feature>
<evidence type="ECO:0000256" key="6">
    <source>
        <dbReference type="ARBA" id="ARBA00041016"/>
    </source>
</evidence>
<sequence>VLNVQVPFLFKHAVDELNSLTGYTANFSDPTGLIAGITVVSAVLIGYGVARAGASAFNELRNALFARVAQNSIRQVAKSVFLHLHSLDLGFHLSRQTGALSKAIDRGTSKSTIVRLLYRFFEPQAGTIKINGQDINTVTLDSLRRSIGVVPKSTIVRLLYRFFEPQAGTIKINGQDINTVTLDSLRRSIGVVPQDAVLFHNSIFYNLQYVNIARSMTVGDLVMVNGLLFQLSIPLNFLGSVYREVRQALIDMTTMFNLLSLQPVIKVRCRGGEKQRVAIARTMLKNPPIIIYDEATSSLDSITELHIRSRSAEASRRCNRTLRRYRSRPGLLSWDYRPRRPPRDNSC</sequence>
<keyword evidence="5" id="KW-0472">Membrane</keyword>
<evidence type="ECO:0000256" key="4">
    <source>
        <dbReference type="ARBA" id="ARBA00022989"/>
    </source>
</evidence>
<gene>
    <name evidence="11" type="primary">LOC106819884</name>
</gene>
<dbReference type="InterPro" id="IPR039421">
    <property type="entry name" value="Type_1_exporter"/>
</dbReference>
<dbReference type="Gene3D" id="1.20.1560.10">
    <property type="entry name" value="ABC transporter type 1, transmembrane domain"/>
    <property type="match status" value="1"/>
</dbReference>
<comment type="subcellular location">
    <subcellularLocation>
        <location evidence="1">Membrane</location>
        <topology evidence="1">Multi-pass membrane protein</topology>
    </subcellularLocation>
</comment>
<reference evidence="11" key="1">
    <citation type="submission" date="2025-08" db="UniProtKB">
        <authorList>
            <consortium name="RefSeq"/>
        </authorList>
    </citation>
    <scope>IDENTIFICATION</scope>
</reference>
<feature type="non-terminal residue" evidence="11">
    <location>
        <position position="1"/>
    </location>
</feature>
<evidence type="ECO:0000256" key="5">
    <source>
        <dbReference type="ARBA" id="ARBA00023136"/>
    </source>
</evidence>
<dbReference type="PROSITE" id="PS50929">
    <property type="entry name" value="ABC_TM1F"/>
    <property type="match status" value="1"/>
</dbReference>
<dbReference type="PANTHER" id="PTHR24221:SF402">
    <property type="entry name" value="IRON-SULFUR CLUSTERS TRANSPORTER ABCB7, MITOCHONDRIAL"/>
    <property type="match status" value="1"/>
</dbReference>
<dbReference type="Proteomes" id="UP000695022">
    <property type="component" value="Unplaced"/>
</dbReference>
<protein>
    <recommendedName>
        <fullName evidence="6">Iron-sulfur clusters transporter ABCB7, mitochondrial</fullName>
    </recommendedName>
    <alternativeName>
        <fullName evidence="7">ATP-binding cassette sub-family B member 7, mitochondrial</fullName>
    </alternativeName>
</protein>